<comment type="caution">
    <text evidence="10">The sequence shown here is derived from an EMBL/GenBank/DDBJ whole genome shotgun (WGS) entry which is preliminary data.</text>
</comment>
<dbReference type="Gene3D" id="2.160.20.10">
    <property type="entry name" value="Single-stranded right-handed beta-helix, Pectin lyase-like"/>
    <property type="match status" value="1"/>
</dbReference>
<dbReference type="AlphaFoldDB" id="A0A7M4D3U0"/>
<dbReference type="OrthoDB" id="9795222at2"/>
<sequence length="497" mass="56546">MEKVNFSGWKKWGKWSIRVIQRSSWIVLFFVFVFNGSLLAQNELIVYPGSDSIPHNDDFIVKVRIPGGEWKDLYEYEALVDMHNVRKSSMAYFDFNGKVDVSVMYNRDKIQSAQIRPLSYKIESVIKGKTLTFSLEKPCNLSVEVNGDRFHNLHLFSNAPETYKPDPKDTSVIYLTSGFHKIRGGTLNLTNGKTLYLAGGAVLQGSIKCENVKNVRICGRGIVYKPNDGVGVNFSDSILVEDLIFLNPNHYTVCSGQSTHLTVRNIRSFSSKGWGDGIDLFCNQYALIDGVFMRNSDDCIAVYNHRWNFYGDSRNIRVQNSTIWADVAHAINIGGHGNSERGHWETIEDVVYKNIDILNQDEPQLSYRGCLALGVVDGNLVRNIRFEDIRIEEVERGQLFSLRIEFNKKYAKAPGRGIEDIYFKNISYNGTKATTSIIEGYDDVRMIKNIVFENLIINDQLIWDKMKKPGYMPASDFANIYVGPHVEGIEFRKIASD</sequence>
<keyword evidence="7" id="KW-0624">Polysaccharide degradation</keyword>
<evidence type="ECO:0000313" key="10">
    <source>
        <dbReference type="EMBL" id="MUP37319.1"/>
    </source>
</evidence>
<keyword evidence="4" id="KW-0325">Glycoprotein</keyword>
<gene>
    <name evidence="11" type="ORF">DWB62_005780</name>
    <name evidence="10" type="ORF">GNY23_05780</name>
</gene>
<evidence type="ECO:0000256" key="5">
    <source>
        <dbReference type="ARBA" id="ARBA00023277"/>
    </source>
</evidence>
<organism evidence="10 13">
    <name type="scientific">Labilibaculum euxinus</name>
    <dbReference type="NCBI Taxonomy" id="2686357"/>
    <lineage>
        <taxon>Bacteria</taxon>
        <taxon>Pseudomonadati</taxon>
        <taxon>Bacteroidota</taxon>
        <taxon>Bacteroidia</taxon>
        <taxon>Marinilabiliales</taxon>
        <taxon>Marinifilaceae</taxon>
        <taxon>Labilibaculum</taxon>
    </lineage>
</organism>
<keyword evidence="5" id="KW-0119">Carbohydrate metabolism</keyword>
<name>A0A7M4D3U0_9BACT</name>
<dbReference type="GO" id="GO:0004650">
    <property type="term" value="F:polygalacturonase activity"/>
    <property type="evidence" value="ECO:0007669"/>
    <property type="project" value="InterPro"/>
</dbReference>
<dbReference type="SUPFAM" id="SSF51126">
    <property type="entry name" value="Pectin lyase-like"/>
    <property type="match status" value="1"/>
</dbReference>
<dbReference type="Pfam" id="PF00295">
    <property type="entry name" value="Glyco_hydro_28"/>
    <property type="match status" value="1"/>
</dbReference>
<comment type="function">
    <text evidence="8">Pectinolytic enzyme involved in the degradation of xylogalacturonan (xga), a galacturonan backbone heavily substituted with xylose, and which is one important component of the hairy regions of pectin. Activity requires a galacturonic acid backbone substituted with xylose.</text>
</comment>
<reference evidence="10 13" key="2">
    <citation type="submission" date="2019-12" db="EMBL/GenBank/DDBJ databases">
        <title>Draft genome sequence of Labilibaculum sp. strain 44 isolated from deep waters of Black Sea.</title>
        <authorList>
            <person name="Yadav S."/>
            <person name="Villanueva L."/>
        </authorList>
    </citation>
    <scope>NUCLEOTIDE SEQUENCE [LARGE SCALE GENOMIC DNA]</scope>
    <source>
        <strain evidence="10 13">44</strain>
    </source>
</reference>
<dbReference type="Proteomes" id="UP000462449">
    <property type="component" value="Unassembled WGS sequence"/>
</dbReference>
<evidence type="ECO:0000313" key="13">
    <source>
        <dbReference type="Proteomes" id="UP000462449"/>
    </source>
</evidence>
<dbReference type="InterPro" id="IPR012334">
    <property type="entry name" value="Pectin_lyas_fold"/>
</dbReference>
<evidence type="ECO:0008006" key="14">
    <source>
        <dbReference type="Google" id="ProtNLM"/>
    </source>
</evidence>
<keyword evidence="6 9" id="KW-0326">Glycosidase</keyword>
<dbReference type="PANTHER" id="PTHR31736">
    <property type="match status" value="1"/>
</dbReference>
<accession>A0A7M4D3U0</accession>
<evidence type="ECO:0000256" key="7">
    <source>
        <dbReference type="ARBA" id="ARBA00023326"/>
    </source>
</evidence>
<dbReference type="EMBL" id="QTZN02000009">
    <property type="protein sequence ID" value="MVB06524.1"/>
    <property type="molecule type" value="Genomic_DNA"/>
</dbReference>
<dbReference type="Proteomes" id="UP000285951">
    <property type="component" value="Unassembled WGS sequence"/>
</dbReference>
<evidence type="ECO:0000256" key="1">
    <source>
        <dbReference type="ARBA" id="ARBA00008834"/>
    </source>
</evidence>
<dbReference type="GO" id="GO:0000272">
    <property type="term" value="P:polysaccharide catabolic process"/>
    <property type="evidence" value="ECO:0007669"/>
    <property type="project" value="UniProtKB-KW"/>
</dbReference>
<proteinExistence type="inferred from homology"/>
<evidence type="ECO:0000313" key="11">
    <source>
        <dbReference type="EMBL" id="MVB06524.1"/>
    </source>
</evidence>
<dbReference type="RefSeq" id="WP_156195123.1">
    <property type="nucleotide sequence ID" value="NZ_QTZN02000009.1"/>
</dbReference>
<comment type="similarity">
    <text evidence="1 9">Belongs to the glycosyl hydrolase 28 family.</text>
</comment>
<keyword evidence="3 9" id="KW-0378">Hydrolase</keyword>
<evidence type="ECO:0000256" key="4">
    <source>
        <dbReference type="ARBA" id="ARBA00023180"/>
    </source>
</evidence>
<evidence type="ECO:0000256" key="3">
    <source>
        <dbReference type="ARBA" id="ARBA00022801"/>
    </source>
</evidence>
<dbReference type="InterPro" id="IPR011050">
    <property type="entry name" value="Pectin_lyase_fold/virulence"/>
</dbReference>
<keyword evidence="2" id="KW-0677">Repeat</keyword>
<evidence type="ECO:0000313" key="12">
    <source>
        <dbReference type="Proteomes" id="UP000285951"/>
    </source>
</evidence>
<protein>
    <recommendedName>
        <fullName evidence="14">Glycoside hydrolase</fullName>
    </recommendedName>
</protein>
<evidence type="ECO:0000256" key="6">
    <source>
        <dbReference type="ARBA" id="ARBA00023295"/>
    </source>
</evidence>
<reference evidence="11 12" key="1">
    <citation type="submission" date="2019-11" db="EMBL/GenBank/DDBJ databases">
        <title>Draft genome sequence of Labilibaculum sp. strain SYP isolated from Black Sea.</title>
        <authorList>
            <person name="Yadav S."/>
            <person name="Villanueva L."/>
        </authorList>
    </citation>
    <scope>NUCLEOTIDE SEQUENCE [LARGE SCALE GENOMIC DNA]</scope>
    <source>
        <strain evidence="11 12">44</strain>
    </source>
</reference>
<dbReference type="EMBL" id="WOTW01000009">
    <property type="protein sequence ID" value="MUP37319.1"/>
    <property type="molecule type" value="Genomic_DNA"/>
</dbReference>
<evidence type="ECO:0000256" key="9">
    <source>
        <dbReference type="RuleBase" id="RU361169"/>
    </source>
</evidence>
<dbReference type="PANTHER" id="PTHR31736:SF9">
    <property type="entry name" value="ENDO-XYLOGALACTURONAN HYDROLASE A-RELATED"/>
    <property type="match status" value="1"/>
</dbReference>
<evidence type="ECO:0000256" key="2">
    <source>
        <dbReference type="ARBA" id="ARBA00022737"/>
    </source>
</evidence>
<dbReference type="InterPro" id="IPR000743">
    <property type="entry name" value="Glyco_hydro_28"/>
</dbReference>
<keyword evidence="12" id="KW-1185">Reference proteome</keyword>
<evidence type="ECO:0000256" key="8">
    <source>
        <dbReference type="ARBA" id="ARBA00037278"/>
    </source>
</evidence>